<dbReference type="InterPro" id="IPR018062">
    <property type="entry name" value="HTH_AraC-typ_CS"/>
</dbReference>
<organism evidence="6 7">
    <name type="scientific">Paractinoplanes hotanensis</name>
    <dbReference type="NCBI Taxonomy" id="2906497"/>
    <lineage>
        <taxon>Bacteria</taxon>
        <taxon>Bacillati</taxon>
        <taxon>Actinomycetota</taxon>
        <taxon>Actinomycetes</taxon>
        <taxon>Micromonosporales</taxon>
        <taxon>Micromonosporaceae</taxon>
        <taxon>Paractinoplanes</taxon>
    </lineage>
</organism>
<evidence type="ECO:0000313" key="7">
    <source>
        <dbReference type="Proteomes" id="UP001523216"/>
    </source>
</evidence>
<protein>
    <submittedName>
        <fullName evidence="6">Helix-turn-helix domain-containing protein</fullName>
    </submittedName>
</protein>
<dbReference type="InterPro" id="IPR018060">
    <property type="entry name" value="HTH_AraC"/>
</dbReference>
<feature type="domain" description="HTH araC/xylS-type" evidence="5">
    <location>
        <begin position="189"/>
        <end position="286"/>
    </location>
</feature>
<dbReference type="Pfam" id="PF12833">
    <property type="entry name" value="HTH_18"/>
    <property type="match status" value="1"/>
</dbReference>
<reference evidence="6 7" key="1">
    <citation type="submission" date="2022-06" db="EMBL/GenBank/DDBJ databases">
        <title>Actinoplanes abujensis sp. nov., isolated from Nigerian arid soil.</title>
        <authorList>
            <person name="Ding P."/>
        </authorList>
    </citation>
    <scope>NUCLEOTIDE SEQUENCE [LARGE SCALE GENOMIC DNA]</scope>
    <source>
        <strain evidence="7">TRM88002</strain>
    </source>
</reference>
<dbReference type="PROSITE" id="PS01124">
    <property type="entry name" value="HTH_ARAC_FAMILY_2"/>
    <property type="match status" value="1"/>
</dbReference>
<dbReference type="Gene3D" id="1.10.10.60">
    <property type="entry name" value="Homeodomain-like"/>
    <property type="match status" value="1"/>
</dbReference>
<evidence type="ECO:0000256" key="1">
    <source>
        <dbReference type="ARBA" id="ARBA00023015"/>
    </source>
</evidence>
<name>A0ABT0YAJ1_9ACTN</name>
<dbReference type="SMART" id="SM00342">
    <property type="entry name" value="HTH_ARAC"/>
    <property type="match status" value="1"/>
</dbReference>
<evidence type="ECO:0000259" key="5">
    <source>
        <dbReference type="PROSITE" id="PS01124"/>
    </source>
</evidence>
<accession>A0ABT0YAJ1</accession>
<dbReference type="Proteomes" id="UP001523216">
    <property type="component" value="Unassembled WGS sequence"/>
</dbReference>
<evidence type="ECO:0000313" key="6">
    <source>
        <dbReference type="EMBL" id="MCM4083061.1"/>
    </source>
</evidence>
<keyword evidence="2" id="KW-0238">DNA-binding</keyword>
<evidence type="ECO:0000256" key="2">
    <source>
        <dbReference type="ARBA" id="ARBA00023125"/>
    </source>
</evidence>
<dbReference type="InterPro" id="IPR009057">
    <property type="entry name" value="Homeodomain-like_sf"/>
</dbReference>
<dbReference type="SUPFAM" id="SSF46689">
    <property type="entry name" value="Homeodomain-like"/>
    <property type="match status" value="1"/>
</dbReference>
<comment type="caution">
    <text evidence="6">The sequence shown here is derived from an EMBL/GenBank/DDBJ whole genome shotgun (WGS) entry which is preliminary data.</text>
</comment>
<proteinExistence type="predicted"/>
<dbReference type="PANTHER" id="PTHR47893">
    <property type="entry name" value="REGULATORY PROTEIN PCHR"/>
    <property type="match status" value="1"/>
</dbReference>
<evidence type="ECO:0000256" key="3">
    <source>
        <dbReference type="ARBA" id="ARBA00023163"/>
    </source>
</evidence>
<keyword evidence="3" id="KW-0804">Transcription</keyword>
<keyword evidence="7" id="KW-1185">Reference proteome</keyword>
<gene>
    <name evidence="6" type="ORF">LXN57_36440</name>
</gene>
<keyword evidence="1" id="KW-0805">Transcription regulation</keyword>
<sequence>MTAQGAHGEQIDNCGPPPAYATDTGPDARVRTRDTVAGDVIVTVFRTTTRLTVPRLPDTGGMLRLHVVRGGAWTLRYGRDDVALGPGHVMVRRSTGLTGYEMLPYTWGATIGVPAAAIGGAAAEPFIAAAGAPEVRLLLAHASMLQDTIRDLTETGIEAARNALLELFHAVVHRYVDPGEPALVPALVRAARELADQRLAHPELTPGLLARELHVSVRTLSRAFATSAEPAAAYIRRRRLEEARRDLAAGRTVSEVAARWQFADTSHFVRSFRKRYDRTPAEYSRSLRSRVP</sequence>
<dbReference type="PROSITE" id="PS00041">
    <property type="entry name" value="HTH_ARAC_FAMILY_1"/>
    <property type="match status" value="1"/>
</dbReference>
<dbReference type="InterPro" id="IPR053142">
    <property type="entry name" value="PchR_regulatory_protein"/>
</dbReference>
<dbReference type="EMBL" id="JAMQOL010000054">
    <property type="protein sequence ID" value="MCM4083061.1"/>
    <property type="molecule type" value="Genomic_DNA"/>
</dbReference>
<dbReference type="RefSeq" id="WP_251802777.1">
    <property type="nucleotide sequence ID" value="NZ_JAMQOL010000054.1"/>
</dbReference>
<evidence type="ECO:0000256" key="4">
    <source>
        <dbReference type="SAM" id="MobiDB-lite"/>
    </source>
</evidence>
<dbReference type="PANTHER" id="PTHR47893:SF1">
    <property type="entry name" value="REGULATORY PROTEIN PCHR"/>
    <property type="match status" value="1"/>
</dbReference>
<feature type="region of interest" description="Disordered" evidence="4">
    <location>
        <begin position="1"/>
        <end position="27"/>
    </location>
</feature>